<dbReference type="PROSITE" id="PS50090">
    <property type="entry name" value="MYB_LIKE"/>
    <property type="match status" value="1"/>
</dbReference>
<proteinExistence type="predicted"/>
<dbReference type="Gene3D" id="1.10.10.60">
    <property type="entry name" value="Homeodomain-like"/>
    <property type="match status" value="1"/>
</dbReference>
<evidence type="ECO:0000313" key="3">
    <source>
        <dbReference type="Proteomes" id="UP001497512"/>
    </source>
</evidence>
<organism evidence="2 3">
    <name type="scientific">Sphagnum troendelagicum</name>
    <dbReference type="NCBI Taxonomy" id="128251"/>
    <lineage>
        <taxon>Eukaryota</taxon>
        <taxon>Viridiplantae</taxon>
        <taxon>Streptophyta</taxon>
        <taxon>Embryophyta</taxon>
        <taxon>Bryophyta</taxon>
        <taxon>Sphagnophytina</taxon>
        <taxon>Sphagnopsida</taxon>
        <taxon>Sphagnales</taxon>
        <taxon>Sphagnaceae</taxon>
        <taxon>Sphagnum</taxon>
    </lineage>
</organism>
<evidence type="ECO:0000313" key="2">
    <source>
        <dbReference type="EMBL" id="CAK9211434.1"/>
    </source>
</evidence>
<sequence>MTGEGGDSQKVEAIDKGPRGLRWTKHETLTLVAAKKKEIEKTLDGTARGIDTASDVKWVTVFQYCKQFGVDRDASQCRKRWHSLYKDYKKIKDHENLRGVGSYWTMSAELRREHKLAASFERDIFEALEMYCRRMPAIAPKDAFDNVPSSYKKSVDLIPEVQEGPMQEDLLMDNGDADDEAGVYPMGKKKKKRQREPMEEQLISVLERSSQDLQRHLSLDRELRKEQSRGLVEVLNKLVDVIGTMAEAMQKR</sequence>
<dbReference type="InterPro" id="IPR001005">
    <property type="entry name" value="SANT/Myb"/>
</dbReference>
<reference evidence="2" key="1">
    <citation type="submission" date="2024-02" db="EMBL/GenBank/DDBJ databases">
        <authorList>
            <consortium name="ELIXIR-Norway"/>
            <consortium name="Elixir Norway"/>
        </authorList>
    </citation>
    <scope>NUCLEOTIDE SEQUENCE</scope>
</reference>
<dbReference type="Pfam" id="PF13837">
    <property type="entry name" value="Myb_DNA-bind_4"/>
    <property type="match status" value="1"/>
</dbReference>
<gene>
    <name evidence="2" type="ORF">CSSPTR1EN2_LOCUS10664</name>
</gene>
<dbReference type="InterPro" id="IPR044822">
    <property type="entry name" value="Myb_DNA-bind_4"/>
</dbReference>
<dbReference type="PANTHER" id="PTHR47211">
    <property type="entry name" value="TRIHELIX TRANSCRIPTION FACTOR ASR3"/>
    <property type="match status" value="1"/>
</dbReference>
<protein>
    <recommendedName>
        <fullName evidence="1">Myb-like domain-containing protein</fullName>
    </recommendedName>
</protein>
<evidence type="ECO:0000259" key="1">
    <source>
        <dbReference type="PROSITE" id="PS50090"/>
    </source>
</evidence>
<name>A0ABP0U3G9_9BRYO</name>
<accession>A0ABP0U3G9</accession>
<dbReference type="Proteomes" id="UP001497512">
    <property type="component" value="Chromosome 18"/>
</dbReference>
<keyword evidence="3" id="KW-1185">Reference proteome</keyword>
<dbReference type="EMBL" id="OZ019910">
    <property type="protein sequence ID" value="CAK9211434.1"/>
    <property type="molecule type" value="Genomic_DNA"/>
</dbReference>
<dbReference type="PANTHER" id="PTHR47211:SF2">
    <property type="entry name" value="TRIHELIX TRANSCRIPTION FACTOR ASR3"/>
    <property type="match status" value="1"/>
</dbReference>
<feature type="domain" description="Myb-like" evidence="1">
    <location>
        <begin position="22"/>
        <end position="85"/>
    </location>
</feature>